<dbReference type="SUPFAM" id="SSF89155">
    <property type="entry name" value="TorD-like"/>
    <property type="match status" value="1"/>
</dbReference>
<evidence type="ECO:0000313" key="3">
    <source>
        <dbReference type="Proteomes" id="UP001165679"/>
    </source>
</evidence>
<dbReference type="InterPro" id="IPR036411">
    <property type="entry name" value="TorD-like_sf"/>
</dbReference>
<dbReference type="Pfam" id="PF02613">
    <property type="entry name" value="Nitrate_red_del"/>
    <property type="match status" value="1"/>
</dbReference>
<dbReference type="Proteomes" id="UP001165679">
    <property type="component" value="Unassembled WGS sequence"/>
</dbReference>
<gene>
    <name evidence="2" type="ORF">OL599_06150</name>
</gene>
<dbReference type="PANTHER" id="PTHR34227:SF1">
    <property type="entry name" value="DIMETHYL SULFOXIDE REDUCTASE CHAPERONE-RELATED"/>
    <property type="match status" value="1"/>
</dbReference>
<dbReference type="Gene3D" id="1.10.3480.10">
    <property type="entry name" value="TorD-like"/>
    <property type="match status" value="1"/>
</dbReference>
<reference evidence="2" key="2">
    <citation type="submission" date="2022-10" db="EMBL/GenBank/DDBJ databases">
        <authorList>
            <person name="Trinh H.N."/>
        </authorList>
    </citation>
    <scope>NUCLEOTIDE SEQUENCE</scope>
    <source>
        <strain evidence="2">RN2-1</strain>
    </source>
</reference>
<evidence type="ECO:0000313" key="2">
    <source>
        <dbReference type="EMBL" id="MCW3474157.1"/>
    </source>
</evidence>
<reference evidence="2" key="1">
    <citation type="submission" date="2022-09" db="EMBL/GenBank/DDBJ databases">
        <title>Rhodovastum sp. nov. RN2-1 isolated from soil in Seongnam, South Korea.</title>
        <authorList>
            <person name="Le N.T."/>
        </authorList>
    </citation>
    <scope>NUCLEOTIDE SEQUENCE</scope>
    <source>
        <strain evidence="2">RN2-1</strain>
    </source>
</reference>
<organism evidence="2 3">
    <name type="scientific">Limobrevibacterium gyesilva</name>
    <dbReference type="NCBI Taxonomy" id="2991712"/>
    <lineage>
        <taxon>Bacteria</taxon>
        <taxon>Pseudomonadati</taxon>
        <taxon>Pseudomonadota</taxon>
        <taxon>Alphaproteobacteria</taxon>
        <taxon>Acetobacterales</taxon>
        <taxon>Acetobacteraceae</taxon>
        <taxon>Limobrevibacterium</taxon>
    </lineage>
</organism>
<keyword evidence="1" id="KW-0143">Chaperone</keyword>
<dbReference type="InterPro" id="IPR020945">
    <property type="entry name" value="DMSO/NO3_reduct_chaperone"/>
</dbReference>
<dbReference type="AlphaFoldDB" id="A0AA41YKZ6"/>
<keyword evidence="3" id="KW-1185">Reference proteome</keyword>
<accession>A0AA41YKZ6</accession>
<sequence>MYAAAPLGALVGLDEVSAARADAYALLATLLWRAPDQSTLDRLAVPPVGQGELAAARAALADAAALADLAEVEREHFNLFIGVGGSELMPYASYYLTGFLHERPLAELRADLHRLGLARAEGVSEPEDNVAFLCEVMAGLIRDAIPTQGTPPIDDAVFFARHLQPWARHFFRDLERCEAAHFYRPVGTLGRLVMEIEAGAFALPE</sequence>
<comment type="caution">
    <text evidence="2">The sequence shown here is derived from an EMBL/GenBank/DDBJ whole genome shotgun (WGS) entry which is preliminary data.</text>
</comment>
<protein>
    <submittedName>
        <fullName evidence="2">Molecular chaperone TorD family protein</fullName>
    </submittedName>
</protein>
<proteinExistence type="predicted"/>
<dbReference type="EMBL" id="JAPDNT010000003">
    <property type="protein sequence ID" value="MCW3474157.1"/>
    <property type="molecule type" value="Genomic_DNA"/>
</dbReference>
<dbReference type="PANTHER" id="PTHR34227">
    <property type="entry name" value="CHAPERONE PROTEIN YCDY"/>
    <property type="match status" value="1"/>
</dbReference>
<name>A0AA41YKZ6_9PROT</name>
<dbReference type="InterPro" id="IPR050289">
    <property type="entry name" value="TorD/DmsD_chaperones"/>
</dbReference>
<evidence type="ECO:0000256" key="1">
    <source>
        <dbReference type="ARBA" id="ARBA00023186"/>
    </source>
</evidence>